<proteinExistence type="predicted"/>
<feature type="domain" description="Helix-hairpin-helix DNA-binding motif class 1" evidence="3">
    <location>
        <begin position="322"/>
        <end position="341"/>
    </location>
</feature>
<dbReference type="InterPro" id="IPR003583">
    <property type="entry name" value="Hlx-hairpin-Hlx_DNA-bd_motif"/>
</dbReference>
<evidence type="ECO:0000259" key="3">
    <source>
        <dbReference type="SMART" id="SM00278"/>
    </source>
</evidence>
<dbReference type="Proteomes" id="UP001596496">
    <property type="component" value="Unassembled WGS sequence"/>
</dbReference>
<evidence type="ECO:0000313" key="5">
    <source>
        <dbReference type="Proteomes" id="UP001596496"/>
    </source>
</evidence>
<keyword evidence="5" id="KW-1185">Reference proteome</keyword>
<keyword evidence="2" id="KW-1133">Transmembrane helix</keyword>
<dbReference type="InterPro" id="IPR010994">
    <property type="entry name" value="RuvA_2-like"/>
</dbReference>
<sequence>MRSADRFLRSDVGESRLHALSPLGRRCPHPSPPSHDDHAEPDQYDAPGRSSVSPPPHIGESPHGAAPHGAAAQGEAAPAGRVRSEPLPALTSRARLAGLVTEYGARFDLGRPGVRVLLVLGLLAALVAGVYAWRSRPQVEPLSPPMPSGALPAVDSMSGAPPAVTAASGLRPAGGSKPGAPLTGVPVPGASSAAGPMSGASSAGSSASGALPALTSTSGAALGGPPTGAGAAVQVLVHVIGKVRKPGVVALPSGSRVADALAAAGGVRAGSTTGELNLARRLVDGEQIVVGRPHGAGGLPAQPVDPATVPGMPVDLNTATAGQLEDLPGVGEVLAGRIIDFRQSHAGFQSIDQLRQITGIGDRKFAELRDKVRV</sequence>
<dbReference type="Gene3D" id="1.10.150.320">
    <property type="entry name" value="Photosystem II 12 kDa extrinsic protein"/>
    <property type="match status" value="1"/>
</dbReference>
<dbReference type="SMART" id="SM00278">
    <property type="entry name" value="HhH1"/>
    <property type="match status" value="2"/>
</dbReference>
<dbReference type="SUPFAM" id="SSF47781">
    <property type="entry name" value="RuvA domain 2-like"/>
    <property type="match status" value="1"/>
</dbReference>
<feature type="domain" description="Helix-hairpin-helix DNA-binding motif class 1" evidence="3">
    <location>
        <begin position="352"/>
        <end position="371"/>
    </location>
</feature>
<dbReference type="InterPro" id="IPR019554">
    <property type="entry name" value="Soluble_ligand-bd"/>
</dbReference>
<dbReference type="EMBL" id="JBHTCG010000001">
    <property type="protein sequence ID" value="MFC7380918.1"/>
    <property type="molecule type" value="Genomic_DNA"/>
</dbReference>
<keyword evidence="2" id="KW-0472">Membrane</keyword>
<feature type="region of interest" description="Disordered" evidence="1">
    <location>
        <begin position="153"/>
        <end position="210"/>
    </location>
</feature>
<feature type="transmembrane region" description="Helical" evidence="2">
    <location>
        <begin position="116"/>
        <end position="133"/>
    </location>
</feature>
<dbReference type="Pfam" id="PF12836">
    <property type="entry name" value="HHH_3"/>
    <property type="match status" value="1"/>
</dbReference>
<evidence type="ECO:0000313" key="4">
    <source>
        <dbReference type="EMBL" id="MFC7380918.1"/>
    </source>
</evidence>
<feature type="compositionally biased region" description="Low complexity" evidence="1">
    <location>
        <begin position="59"/>
        <end position="80"/>
    </location>
</feature>
<feature type="compositionally biased region" description="Low complexity" evidence="1">
    <location>
        <begin position="189"/>
        <end position="210"/>
    </location>
</feature>
<protein>
    <submittedName>
        <fullName evidence="4">Helix-hairpin-helix domain-containing protein</fullName>
    </submittedName>
</protein>
<dbReference type="PANTHER" id="PTHR21180">
    <property type="entry name" value="ENDONUCLEASE/EXONUCLEASE/PHOSPHATASE FAMILY DOMAIN-CONTAINING PROTEIN 1"/>
    <property type="match status" value="1"/>
</dbReference>
<evidence type="ECO:0000256" key="2">
    <source>
        <dbReference type="SAM" id="Phobius"/>
    </source>
</evidence>
<name>A0ABW2NZD8_9ACTN</name>
<feature type="region of interest" description="Disordered" evidence="1">
    <location>
        <begin position="1"/>
        <end position="82"/>
    </location>
</feature>
<accession>A0ABW2NZD8</accession>
<dbReference type="RefSeq" id="WP_380823905.1">
    <property type="nucleotide sequence ID" value="NZ_JBHTCG010000001.1"/>
</dbReference>
<dbReference type="PANTHER" id="PTHR21180:SF32">
    <property type="entry name" value="ENDONUCLEASE_EXONUCLEASE_PHOSPHATASE FAMILY DOMAIN-CONTAINING PROTEIN 1"/>
    <property type="match status" value="1"/>
</dbReference>
<organism evidence="4 5">
    <name type="scientific">Sphaerisporangium rhizosphaerae</name>
    <dbReference type="NCBI Taxonomy" id="2269375"/>
    <lineage>
        <taxon>Bacteria</taxon>
        <taxon>Bacillati</taxon>
        <taxon>Actinomycetota</taxon>
        <taxon>Actinomycetes</taxon>
        <taxon>Streptosporangiales</taxon>
        <taxon>Streptosporangiaceae</taxon>
        <taxon>Sphaerisporangium</taxon>
    </lineage>
</organism>
<gene>
    <name evidence="4" type="ORF">ACFQSB_01790</name>
</gene>
<dbReference type="InterPro" id="IPR051675">
    <property type="entry name" value="Endo/Exo/Phosphatase_dom_1"/>
</dbReference>
<reference evidence="5" key="1">
    <citation type="journal article" date="2019" name="Int. J. Syst. Evol. Microbiol.">
        <title>The Global Catalogue of Microorganisms (GCM) 10K type strain sequencing project: providing services to taxonomists for standard genome sequencing and annotation.</title>
        <authorList>
            <consortium name="The Broad Institute Genomics Platform"/>
            <consortium name="The Broad Institute Genome Sequencing Center for Infectious Disease"/>
            <person name="Wu L."/>
            <person name="Ma J."/>
        </authorList>
    </citation>
    <scope>NUCLEOTIDE SEQUENCE [LARGE SCALE GENOMIC DNA]</scope>
    <source>
        <strain evidence="5">CECT 7649</strain>
    </source>
</reference>
<feature type="compositionally biased region" description="Basic and acidic residues" evidence="1">
    <location>
        <begin position="1"/>
        <end position="17"/>
    </location>
</feature>
<dbReference type="Gene3D" id="3.10.560.10">
    <property type="entry name" value="Outer membrane lipoprotein wza domain like"/>
    <property type="match status" value="1"/>
</dbReference>
<dbReference type="Pfam" id="PF10531">
    <property type="entry name" value="SLBB"/>
    <property type="match status" value="1"/>
</dbReference>
<comment type="caution">
    <text evidence="4">The sequence shown here is derived from an EMBL/GenBank/DDBJ whole genome shotgun (WGS) entry which is preliminary data.</text>
</comment>
<evidence type="ECO:0000256" key="1">
    <source>
        <dbReference type="SAM" id="MobiDB-lite"/>
    </source>
</evidence>
<keyword evidence="2" id="KW-0812">Transmembrane</keyword>